<comment type="caution">
    <text evidence="1">The sequence shown here is derived from an EMBL/GenBank/DDBJ whole genome shotgun (WGS) entry which is preliminary data.</text>
</comment>
<dbReference type="AlphaFoldDB" id="A0A2V0RIC7"/>
<reference evidence="1" key="1">
    <citation type="submission" date="2017-04" db="EMBL/GenBank/DDBJ databases">
        <title>Unveiling RNA virosphere associated with marine microorganisms.</title>
        <authorList>
            <person name="Urayama S."/>
            <person name="Takaki Y."/>
            <person name="Nishi S."/>
            <person name="Yoshida Y."/>
            <person name="Deguchi S."/>
            <person name="Takai K."/>
            <person name="Nunoura T."/>
        </authorList>
    </citation>
    <scope>NUCLEOTIDE SEQUENCE</scope>
</reference>
<sequence length="426" mass="47446">MEDLIKEIGNQQVNATVYEGGKIDVAIEGAHDVVKSKFPELFQGAEDISKCVANPDKFALTLPARILMSLLASSPRTKHEKDLFKNEQRLIDASEKAAQRAMKANDTLGSYRSKYESLEAKHFSLMGSLSTATTTLESRNLMNEIHISRESMSELKRAIESESRALSTYYGDVDAAEGQLVKLRSTAMSAMYDPMILLFSSIGVELPSSYDSINVYERRAIKDVFQTKILGYLSSLTGIQGGSTTTERAMFPKVSSVFAPSIEMDFNEFKSTEVSRVIQLVYNLALEMEQLRRGSGSEFQRATRVYDLSNDSVIVTSNPLQREVHLLNLITLAGYDPERWAQAFGIPISGIGKQILNAWGGGSKGPLKPEDIRKIFRGDRDRLPYGLDYTSLSYSSRVEELQSISRDVGQPDVTLADEDEIERIDE</sequence>
<protein>
    <submittedName>
        <fullName evidence="1">Uncharacterized protein</fullName>
    </submittedName>
</protein>
<accession>A0A2V0RIC7</accession>
<name>A0A2V0RIC7_9ZZZZ</name>
<evidence type="ECO:0000313" key="1">
    <source>
        <dbReference type="EMBL" id="GBH21925.1"/>
    </source>
</evidence>
<proteinExistence type="predicted"/>
<dbReference type="EMBL" id="BDQA01000453">
    <property type="protein sequence ID" value="GBH21925.1"/>
    <property type="molecule type" value="Genomic_RNA"/>
</dbReference>
<organism evidence="1">
    <name type="scientific">viral metagenome</name>
    <dbReference type="NCBI Taxonomy" id="1070528"/>
    <lineage>
        <taxon>unclassified sequences</taxon>
        <taxon>metagenomes</taxon>
        <taxon>organismal metagenomes</taxon>
    </lineage>
</organism>